<dbReference type="EMBL" id="BMAO01004074">
    <property type="protein sequence ID" value="GFQ92166.1"/>
    <property type="molecule type" value="Genomic_DNA"/>
</dbReference>
<keyword evidence="3" id="KW-1185">Reference proteome</keyword>
<evidence type="ECO:0000313" key="3">
    <source>
        <dbReference type="Proteomes" id="UP000887116"/>
    </source>
</evidence>
<evidence type="ECO:0000313" key="2">
    <source>
        <dbReference type="EMBL" id="GFQ92166.1"/>
    </source>
</evidence>
<feature type="region of interest" description="Disordered" evidence="1">
    <location>
        <begin position="1"/>
        <end position="24"/>
    </location>
</feature>
<sequence>MKEKGEQTSLKRVHAEGSFEHKMVPAENNGRLESILACSRKQKLLKHPRRLSTDPTGGIDSLTLFSLLLLPLL</sequence>
<proteinExistence type="predicted"/>
<reference evidence="2" key="1">
    <citation type="submission" date="2020-07" db="EMBL/GenBank/DDBJ databases">
        <title>Multicomponent nature underlies the extraordinary mechanical properties of spider dragline silk.</title>
        <authorList>
            <person name="Kono N."/>
            <person name="Nakamura H."/>
            <person name="Mori M."/>
            <person name="Yoshida Y."/>
            <person name="Ohtoshi R."/>
            <person name="Malay A.D."/>
            <person name="Moran D.A.P."/>
            <person name="Tomita M."/>
            <person name="Numata K."/>
            <person name="Arakawa K."/>
        </authorList>
    </citation>
    <scope>NUCLEOTIDE SEQUENCE</scope>
</reference>
<comment type="caution">
    <text evidence="2">The sequence shown here is derived from an EMBL/GenBank/DDBJ whole genome shotgun (WGS) entry which is preliminary data.</text>
</comment>
<feature type="compositionally biased region" description="Basic and acidic residues" evidence="1">
    <location>
        <begin position="13"/>
        <end position="24"/>
    </location>
</feature>
<name>A0A8X6L1M2_TRICU</name>
<protein>
    <submittedName>
        <fullName evidence="2">Uncharacterized protein</fullName>
    </submittedName>
</protein>
<gene>
    <name evidence="2" type="ORF">TNCT_545281</name>
</gene>
<accession>A0A8X6L1M2</accession>
<evidence type="ECO:0000256" key="1">
    <source>
        <dbReference type="SAM" id="MobiDB-lite"/>
    </source>
</evidence>
<dbReference type="AlphaFoldDB" id="A0A8X6L1M2"/>
<dbReference type="Proteomes" id="UP000887116">
    <property type="component" value="Unassembled WGS sequence"/>
</dbReference>
<organism evidence="2 3">
    <name type="scientific">Trichonephila clavata</name>
    <name type="common">Joro spider</name>
    <name type="synonym">Nephila clavata</name>
    <dbReference type="NCBI Taxonomy" id="2740835"/>
    <lineage>
        <taxon>Eukaryota</taxon>
        <taxon>Metazoa</taxon>
        <taxon>Ecdysozoa</taxon>
        <taxon>Arthropoda</taxon>
        <taxon>Chelicerata</taxon>
        <taxon>Arachnida</taxon>
        <taxon>Araneae</taxon>
        <taxon>Araneomorphae</taxon>
        <taxon>Entelegynae</taxon>
        <taxon>Araneoidea</taxon>
        <taxon>Nephilidae</taxon>
        <taxon>Trichonephila</taxon>
    </lineage>
</organism>